<evidence type="ECO:0000259" key="15">
    <source>
        <dbReference type="Pfam" id="PF01210"/>
    </source>
</evidence>
<dbReference type="PIRSF" id="PIRSF000114">
    <property type="entry name" value="Glycerol-3-P_dh"/>
    <property type="match status" value="1"/>
</dbReference>
<comment type="similarity">
    <text evidence="1 9 13">Belongs to the NAD-dependent glycerol-3-phosphate dehydrogenase family.</text>
</comment>
<evidence type="ECO:0000256" key="3">
    <source>
        <dbReference type="ARBA" id="ARBA00022857"/>
    </source>
</evidence>
<evidence type="ECO:0000256" key="6">
    <source>
        <dbReference type="ARBA" id="ARBA00023098"/>
    </source>
</evidence>
<evidence type="ECO:0000256" key="11">
    <source>
        <dbReference type="PIRSR" id="PIRSR000114-2"/>
    </source>
</evidence>
<comment type="catalytic activity">
    <reaction evidence="9 14">
        <text>sn-glycerol 3-phosphate + NADP(+) = dihydroxyacetone phosphate + NADPH + H(+)</text>
        <dbReference type="Rhea" id="RHEA:11096"/>
        <dbReference type="ChEBI" id="CHEBI:15378"/>
        <dbReference type="ChEBI" id="CHEBI:57597"/>
        <dbReference type="ChEBI" id="CHEBI:57642"/>
        <dbReference type="ChEBI" id="CHEBI:57783"/>
        <dbReference type="ChEBI" id="CHEBI:58349"/>
        <dbReference type="EC" id="1.1.1.94"/>
    </reaction>
</comment>
<sequence>MLKIERLRKRMKIGYLGMGAWGFCLASLLAAKGYELTCWTTKQALADRLNQTREHPSLPGHIAKGNLHFTTDLKAALIQSELLIESVTSAGLRPVLEKVKAVGPLNIPLIMTSKGIEQGSGLILPDVAIQTLGPQVKSQVGFLSGPGFAEEVIRNLPTSVVGSAYDPNLLMTVCQIFTTPTFRVYPNADIHGVAFGGALKNIIAIACGICEGLGLGNSSKAALMTRGLHEIRKLAVAQGCKAETLNGLSGMGDLFLTCSSFISRNFRFGHLMTQGLTPKEAQDKIGMVVEGAYTCVSALQLSEKLNVSMPITKIIHEIIYKDMKPQIAVNALMERAIKEEHL</sequence>
<feature type="binding site" evidence="9">
    <location>
        <position position="42"/>
    </location>
    <ligand>
        <name>NADPH</name>
        <dbReference type="ChEBI" id="CHEBI:57783"/>
    </ligand>
</feature>
<proteinExistence type="inferred from homology"/>
<dbReference type="Pfam" id="PF01210">
    <property type="entry name" value="NAD_Gly3P_dh_N"/>
    <property type="match status" value="1"/>
</dbReference>
<keyword evidence="7 9" id="KW-0594">Phospholipid biosynthesis</keyword>
<dbReference type="PROSITE" id="PS00957">
    <property type="entry name" value="NAD_G3PDH"/>
    <property type="match status" value="1"/>
</dbReference>
<dbReference type="GO" id="GO:0141152">
    <property type="term" value="F:glycerol-3-phosphate dehydrogenase (NAD+) activity"/>
    <property type="evidence" value="ECO:0007669"/>
    <property type="project" value="RHEA"/>
</dbReference>
<organism evidence="17 18">
    <name type="scientific">Parachlamydia acanthamoebae</name>
    <dbReference type="NCBI Taxonomy" id="83552"/>
    <lineage>
        <taxon>Bacteria</taxon>
        <taxon>Pseudomonadati</taxon>
        <taxon>Chlamydiota</taxon>
        <taxon>Chlamydiia</taxon>
        <taxon>Parachlamydiales</taxon>
        <taxon>Parachlamydiaceae</taxon>
        <taxon>Parachlamydia</taxon>
    </lineage>
</organism>
<dbReference type="PRINTS" id="PR00077">
    <property type="entry name" value="GPDHDRGNASE"/>
</dbReference>
<dbReference type="GO" id="GO:0005975">
    <property type="term" value="P:carbohydrate metabolic process"/>
    <property type="evidence" value="ECO:0007669"/>
    <property type="project" value="InterPro"/>
</dbReference>
<feature type="binding site" evidence="12">
    <location>
        <begin position="17"/>
        <end position="22"/>
    </location>
    <ligand>
        <name>NAD(+)</name>
        <dbReference type="ChEBI" id="CHEBI:57540"/>
    </ligand>
</feature>
<reference evidence="17 18" key="1">
    <citation type="journal article" date="2014" name="Mol. Biol. Evol.">
        <title>Massive expansion of Ubiquitination-related gene families within the Chlamydiae.</title>
        <authorList>
            <person name="Domman D."/>
            <person name="Collingro A."/>
            <person name="Lagkouvardos I."/>
            <person name="Gehre L."/>
            <person name="Weinmaier T."/>
            <person name="Rattei T."/>
            <person name="Subtil A."/>
            <person name="Horn M."/>
        </authorList>
    </citation>
    <scope>NUCLEOTIDE SEQUENCE [LARGE SCALE GENOMIC DNA]</scope>
    <source>
        <strain evidence="17 18">OEW1</strain>
    </source>
</reference>
<evidence type="ECO:0000256" key="7">
    <source>
        <dbReference type="ARBA" id="ARBA00023209"/>
    </source>
</evidence>
<keyword evidence="9" id="KW-0963">Cytoplasm</keyword>
<evidence type="ECO:0000256" key="5">
    <source>
        <dbReference type="ARBA" id="ARBA00023027"/>
    </source>
</evidence>
<dbReference type="GO" id="GO:0008654">
    <property type="term" value="P:phospholipid biosynthetic process"/>
    <property type="evidence" value="ECO:0007669"/>
    <property type="project" value="UniProtKB-KW"/>
</dbReference>
<feature type="binding site" evidence="9">
    <location>
        <position position="114"/>
    </location>
    <ligand>
        <name>NADPH</name>
        <dbReference type="ChEBI" id="CHEBI:57783"/>
    </ligand>
</feature>
<evidence type="ECO:0000313" key="17">
    <source>
        <dbReference type="EMBL" id="KIA78740.1"/>
    </source>
</evidence>
<feature type="binding site" evidence="12">
    <location>
        <position position="264"/>
    </location>
    <ligand>
        <name>NAD(+)</name>
        <dbReference type="ChEBI" id="CHEBI:57540"/>
    </ligand>
</feature>
<dbReference type="Pfam" id="PF07479">
    <property type="entry name" value="NAD_Gly3P_dh_C"/>
    <property type="match status" value="1"/>
</dbReference>
<dbReference type="InterPro" id="IPR006109">
    <property type="entry name" value="G3P_DH_NAD-dep_C"/>
</dbReference>
<feature type="binding site" evidence="9">
    <location>
        <position position="149"/>
    </location>
    <ligand>
        <name>NADPH</name>
        <dbReference type="ChEBI" id="CHEBI:57783"/>
    </ligand>
</feature>
<feature type="binding site" evidence="9">
    <location>
        <position position="21"/>
    </location>
    <ligand>
        <name>NADPH</name>
        <dbReference type="ChEBI" id="CHEBI:57783"/>
    </ligand>
</feature>
<dbReference type="Proteomes" id="UP000031307">
    <property type="component" value="Unassembled WGS sequence"/>
</dbReference>
<keyword evidence="4 9" id="KW-0560">Oxidoreductase</keyword>
<feature type="binding site" evidence="12">
    <location>
        <position position="149"/>
    </location>
    <ligand>
        <name>NAD(+)</name>
        <dbReference type="ChEBI" id="CHEBI:57540"/>
    </ligand>
</feature>
<feature type="binding site" evidence="11">
    <location>
        <position position="114"/>
    </location>
    <ligand>
        <name>substrate</name>
    </ligand>
</feature>
<comment type="catalytic activity">
    <reaction evidence="9">
        <text>sn-glycerol 3-phosphate + NAD(+) = dihydroxyacetone phosphate + NADH + H(+)</text>
        <dbReference type="Rhea" id="RHEA:11092"/>
        <dbReference type="ChEBI" id="CHEBI:15378"/>
        <dbReference type="ChEBI" id="CHEBI:57540"/>
        <dbReference type="ChEBI" id="CHEBI:57597"/>
        <dbReference type="ChEBI" id="CHEBI:57642"/>
        <dbReference type="ChEBI" id="CHEBI:57945"/>
        <dbReference type="EC" id="1.1.1.94"/>
    </reaction>
</comment>
<dbReference type="GO" id="GO:0051287">
    <property type="term" value="F:NAD binding"/>
    <property type="evidence" value="ECO:0007669"/>
    <property type="project" value="InterPro"/>
</dbReference>
<comment type="pathway">
    <text evidence="9">Membrane lipid metabolism; glycerophospholipid metabolism.</text>
</comment>
<dbReference type="PANTHER" id="PTHR11728">
    <property type="entry name" value="GLYCEROL-3-PHOSPHATE DEHYDROGENASE"/>
    <property type="match status" value="1"/>
</dbReference>
<feature type="binding site" evidence="9">
    <location>
        <position position="288"/>
    </location>
    <ligand>
        <name>NADPH</name>
        <dbReference type="ChEBI" id="CHEBI:57783"/>
    </ligand>
</feature>
<feature type="binding site" evidence="9">
    <location>
        <position position="265"/>
    </location>
    <ligand>
        <name>sn-glycerol 3-phosphate</name>
        <dbReference type="ChEBI" id="CHEBI:57597"/>
    </ligand>
</feature>
<feature type="binding site" evidence="9">
    <location>
        <position position="264"/>
    </location>
    <ligand>
        <name>sn-glycerol 3-phosphate</name>
        <dbReference type="ChEBI" id="CHEBI:57597"/>
    </ligand>
</feature>
<evidence type="ECO:0000256" key="13">
    <source>
        <dbReference type="RuleBase" id="RU000437"/>
    </source>
</evidence>
<feature type="binding site" evidence="9">
    <location>
        <position position="114"/>
    </location>
    <ligand>
        <name>sn-glycerol 3-phosphate</name>
        <dbReference type="ChEBI" id="CHEBI:57597"/>
    </ligand>
</feature>
<dbReference type="Gene3D" id="3.40.50.720">
    <property type="entry name" value="NAD(P)-binding Rossmann-like Domain"/>
    <property type="match status" value="1"/>
</dbReference>
<accession>A0A0C1CD11</accession>
<feature type="binding site" evidence="11">
    <location>
        <begin position="264"/>
        <end position="265"/>
    </location>
    <ligand>
        <name>substrate</name>
    </ligand>
</feature>
<keyword evidence="2 9" id="KW-0444">Lipid biosynthesis</keyword>
<evidence type="ECO:0000256" key="4">
    <source>
        <dbReference type="ARBA" id="ARBA00023002"/>
    </source>
</evidence>
<dbReference type="InterPro" id="IPR008927">
    <property type="entry name" value="6-PGluconate_DH-like_C_sf"/>
</dbReference>
<keyword evidence="3 9" id="KW-0521">NADP</keyword>
<feature type="binding site" evidence="9">
    <location>
        <position position="253"/>
    </location>
    <ligand>
        <name>sn-glycerol 3-phosphate</name>
        <dbReference type="ChEBI" id="CHEBI:57597"/>
    </ligand>
</feature>
<dbReference type="SUPFAM" id="SSF51735">
    <property type="entry name" value="NAD(P)-binding Rossmann-fold domains"/>
    <property type="match status" value="1"/>
</dbReference>
<dbReference type="UniPathway" id="UPA00940"/>
<dbReference type="NCBIfam" id="NF000940">
    <property type="entry name" value="PRK00094.1-2"/>
    <property type="match status" value="1"/>
</dbReference>
<feature type="domain" description="Glycerol-3-phosphate dehydrogenase NAD-dependent C-terminal" evidence="16">
    <location>
        <begin position="189"/>
        <end position="329"/>
    </location>
</feature>
<feature type="active site" description="Proton acceptor" evidence="9 10">
    <location>
        <position position="200"/>
    </location>
</feature>
<comment type="subcellular location">
    <subcellularLocation>
        <location evidence="9">Cytoplasm</location>
    </subcellularLocation>
</comment>
<dbReference type="PATRIC" id="fig|83552.4.peg.45"/>
<dbReference type="GO" id="GO:0141153">
    <property type="term" value="F:glycerol-3-phosphate dehydrogenase (NADP+) activity"/>
    <property type="evidence" value="ECO:0007669"/>
    <property type="project" value="RHEA"/>
</dbReference>
<gene>
    <name evidence="9 17" type="primary">gpsA</name>
    <name evidence="17" type="ORF">DB43_DL00100</name>
</gene>
<dbReference type="PANTHER" id="PTHR11728:SF1">
    <property type="entry name" value="GLYCEROL-3-PHOSPHATE DEHYDROGENASE [NAD(+)] 2, CHLOROPLASTIC"/>
    <property type="match status" value="1"/>
</dbReference>
<evidence type="ECO:0000256" key="10">
    <source>
        <dbReference type="PIRSR" id="PIRSR000114-1"/>
    </source>
</evidence>
<dbReference type="GO" id="GO:0046167">
    <property type="term" value="P:glycerol-3-phosphate biosynthetic process"/>
    <property type="evidence" value="ECO:0007669"/>
    <property type="project" value="UniProtKB-UniRule"/>
</dbReference>
<protein>
    <recommendedName>
        <fullName evidence="9">Glycerol-3-phosphate dehydrogenase [NAD(P)+]</fullName>
        <ecNumber evidence="9">1.1.1.94</ecNumber>
    </recommendedName>
    <alternativeName>
        <fullName evidence="9">NAD(P)(+)-dependent glycerol-3-phosphate dehydrogenase</fullName>
    </alternativeName>
    <alternativeName>
        <fullName evidence="9">NAD(P)H-dependent dihydroxyacetone-phosphate reductase</fullName>
    </alternativeName>
</protein>
<dbReference type="InterPro" id="IPR006168">
    <property type="entry name" value="G3P_DH_NAD-dep"/>
</dbReference>
<dbReference type="GO" id="GO:0046168">
    <property type="term" value="P:glycerol-3-phosphate catabolic process"/>
    <property type="evidence" value="ECO:0007669"/>
    <property type="project" value="InterPro"/>
</dbReference>
<dbReference type="HAMAP" id="MF_00394">
    <property type="entry name" value="NAD_Glyc3P_dehydrog"/>
    <property type="match status" value="1"/>
</dbReference>
<evidence type="ECO:0000313" key="18">
    <source>
        <dbReference type="Proteomes" id="UP000031307"/>
    </source>
</evidence>
<evidence type="ECO:0000256" key="8">
    <source>
        <dbReference type="ARBA" id="ARBA00023264"/>
    </source>
</evidence>
<feature type="binding site" evidence="9">
    <location>
        <position position="264"/>
    </location>
    <ligand>
        <name>NADPH</name>
        <dbReference type="ChEBI" id="CHEBI:57783"/>
    </ligand>
</feature>
<dbReference type="EMBL" id="JSAM01000006">
    <property type="protein sequence ID" value="KIA78740.1"/>
    <property type="molecule type" value="Genomic_DNA"/>
</dbReference>
<evidence type="ECO:0000256" key="1">
    <source>
        <dbReference type="ARBA" id="ARBA00011009"/>
    </source>
</evidence>
<feature type="binding site" evidence="9">
    <location>
        <position position="145"/>
    </location>
    <ligand>
        <name>sn-glycerol 3-phosphate</name>
        <dbReference type="ChEBI" id="CHEBI:57597"/>
    </ligand>
</feature>
<dbReference type="NCBIfam" id="NF000942">
    <property type="entry name" value="PRK00094.1-4"/>
    <property type="match status" value="1"/>
</dbReference>
<comment type="caution">
    <text evidence="17">The sequence shown here is derived from an EMBL/GenBank/DDBJ whole genome shotgun (WGS) entry which is preliminary data.</text>
</comment>
<evidence type="ECO:0000259" key="16">
    <source>
        <dbReference type="Pfam" id="PF07479"/>
    </source>
</evidence>
<evidence type="ECO:0000256" key="14">
    <source>
        <dbReference type="RuleBase" id="RU000439"/>
    </source>
</evidence>
<keyword evidence="6 9" id="KW-0443">Lipid metabolism</keyword>
<dbReference type="GO" id="GO:0005829">
    <property type="term" value="C:cytosol"/>
    <property type="evidence" value="ECO:0007669"/>
    <property type="project" value="TreeGrafter"/>
</dbReference>
<feature type="domain" description="Glycerol-3-phosphate dehydrogenase NAD-dependent N-terminal" evidence="15">
    <location>
        <begin position="12"/>
        <end position="168"/>
    </location>
</feature>
<comment type="caution">
    <text evidence="9">Lacks conserved residue(s) required for the propagation of feature annotation.</text>
</comment>
<feature type="binding site" evidence="9">
    <location>
        <position position="263"/>
    </location>
    <ligand>
        <name>sn-glycerol 3-phosphate</name>
        <dbReference type="ChEBI" id="CHEBI:57597"/>
    </ligand>
</feature>
<dbReference type="Gene3D" id="1.10.1040.10">
    <property type="entry name" value="N-(1-d-carboxylethyl)-l-norvaline Dehydrogenase, domain 2"/>
    <property type="match status" value="1"/>
</dbReference>
<dbReference type="SUPFAM" id="SSF48179">
    <property type="entry name" value="6-phosphogluconate dehydrogenase C-terminal domain-like"/>
    <property type="match status" value="1"/>
</dbReference>
<dbReference type="InterPro" id="IPR013328">
    <property type="entry name" value="6PGD_dom2"/>
</dbReference>
<keyword evidence="5 9" id="KW-0520">NAD</keyword>
<keyword evidence="9" id="KW-0547">Nucleotide-binding</keyword>
<evidence type="ECO:0000256" key="9">
    <source>
        <dbReference type="HAMAP-Rule" id="MF_00394"/>
    </source>
</evidence>
<evidence type="ECO:0000256" key="2">
    <source>
        <dbReference type="ARBA" id="ARBA00022516"/>
    </source>
</evidence>
<keyword evidence="8 9" id="KW-1208">Phospholipid metabolism</keyword>
<dbReference type="InterPro" id="IPR011128">
    <property type="entry name" value="G3P_DH_NAD-dep_N"/>
</dbReference>
<evidence type="ECO:0000256" key="12">
    <source>
        <dbReference type="PIRSR" id="PIRSR000114-3"/>
    </source>
</evidence>
<feature type="binding site" evidence="9">
    <location>
        <position position="290"/>
    </location>
    <ligand>
        <name>NADPH</name>
        <dbReference type="ChEBI" id="CHEBI:57783"/>
    </ligand>
</feature>
<name>A0A0C1CD11_9BACT</name>
<comment type="function">
    <text evidence="9">Catalyzes the reduction of the glycolytic intermediate dihydroxyacetone phosphate (DHAP) to sn-glycerol 3-phosphate (G3P), the key precursor for phospholipid synthesis.</text>
</comment>
<feature type="binding site" evidence="9">
    <location>
        <position position="200"/>
    </location>
    <ligand>
        <name>sn-glycerol 3-phosphate</name>
        <dbReference type="ChEBI" id="CHEBI:57597"/>
    </ligand>
</feature>
<dbReference type="EC" id="1.1.1.94" evidence="9"/>
<dbReference type="FunFam" id="1.10.1040.10:FF:000001">
    <property type="entry name" value="Glycerol-3-phosphate dehydrogenase [NAD(P)+]"/>
    <property type="match status" value="1"/>
</dbReference>
<dbReference type="InterPro" id="IPR036291">
    <property type="entry name" value="NAD(P)-bd_dom_sf"/>
</dbReference>
<dbReference type="AlphaFoldDB" id="A0A0C1CD11"/>
<dbReference type="GO" id="GO:0006650">
    <property type="term" value="P:glycerophospholipid metabolic process"/>
    <property type="evidence" value="ECO:0007669"/>
    <property type="project" value="UniProtKB-UniRule"/>
</dbReference>